<dbReference type="InterPro" id="IPR051257">
    <property type="entry name" value="Diverse_CBS-Domain"/>
</dbReference>
<evidence type="ECO:0000313" key="4">
    <source>
        <dbReference type="EMBL" id="ONK68383.1"/>
    </source>
</evidence>
<feature type="domain" description="CBS" evidence="3">
    <location>
        <begin position="137"/>
        <end position="193"/>
    </location>
</feature>
<keyword evidence="1 2" id="KW-0129">CBS domain</keyword>
<proteinExistence type="predicted"/>
<dbReference type="InterPro" id="IPR046342">
    <property type="entry name" value="CBS_dom_sf"/>
</dbReference>
<dbReference type="PANTHER" id="PTHR43080:SF12">
    <property type="entry name" value="CYSTATHIONINE BETA-SYNTHASE (CBS) FAMILY PROTEIN"/>
    <property type="match status" value="1"/>
</dbReference>
<dbReference type="OMA" id="MTERHIR"/>
<dbReference type="CDD" id="cd04623">
    <property type="entry name" value="CBS_pair_bac_euk"/>
    <property type="match status" value="1"/>
</dbReference>
<dbReference type="EMBL" id="CM007385">
    <property type="protein sequence ID" value="ONK68383.1"/>
    <property type="molecule type" value="Genomic_DNA"/>
</dbReference>
<dbReference type="PROSITE" id="PS51371">
    <property type="entry name" value="CBS"/>
    <property type="match status" value="2"/>
</dbReference>
<feature type="domain" description="CBS" evidence="3">
    <location>
        <begin position="69"/>
        <end position="128"/>
    </location>
</feature>
<keyword evidence="5" id="KW-1185">Reference proteome</keyword>
<name>A0A5P1ERU7_ASPOF</name>
<dbReference type="PANTHER" id="PTHR43080">
    <property type="entry name" value="CBS DOMAIN-CONTAINING PROTEIN CBSX3, MITOCHONDRIAL"/>
    <property type="match status" value="1"/>
</dbReference>
<accession>A0A5P1ERU7</accession>
<sequence length="207" mass="23260">MHGIAQAIAFHGKRVKLAVLQHISMKQRFPWSNLFSASSTPIIPHHGLDNTTVAKILKTKRDDDDEDGDNEAVYWCRTNDTVYDAVKNMTKHNIGALVVLKPGDQKLVAGIITERDYLRKIIVQGRSSKATSVGEIMTDENKLISVNSDTNILQAMQLMAEKHIRHVPVIDQKVVGLISMVDVVRAVVDQQQEEVKRLNAFIKGEYY</sequence>
<dbReference type="InterPro" id="IPR044725">
    <property type="entry name" value="CBSX3_CBS_dom"/>
</dbReference>
<gene>
    <name evidence="4" type="ORF">A4U43_C05F10850</name>
</gene>
<dbReference type="Gene3D" id="3.10.580.10">
    <property type="entry name" value="CBS-domain"/>
    <property type="match status" value="1"/>
</dbReference>
<dbReference type="SUPFAM" id="SSF54631">
    <property type="entry name" value="CBS-domain pair"/>
    <property type="match status" value="1"/>
</dbReference>
<dbReference type="SMART" id="SM00116">
    <property type="entry name" value="CBS"/>
    <property type="match status" value="2"/>
</dbReference>
<organism evidence="4 5">
    <name type="scientific">Asparagus officinalis</name>
    <name type="common">Garden asparagus</name>
    <dbReference type="NCBI Taxonomy" id="4686"/>
    <lineage>
        <taxon>Eukaryota</taxon>
        <taxon>Viridiplantae</taxon>
        <taxon>Streptophyta</taxon>
        <taxon>Embryophyta</taxon>
        <taxon>Tracheophyta</taxon>
        <taxon>Spermatophyta</taxon>
        <taxon>Magnoliopsida</taxon>
        <taxon>Liliopsida</taxon>
        <taxon>Asparagales</taxon>
        <taxon>Asparagaceae</taxon>
        <taxon>Asparagoideae</taxon>
        <taxon>Asparagus</taxon>
    </lineage>
</organism>
<dbReference type="OrthoDB" id="418595at2759"/>
<dbReference type="InterPro" id="IPR000644">
    <property type="entry name" value="CBS_dom"/>
</dbReference>
<evidence type="ECO:0000256" key="2">
    <source>
        <dbReference type="PROSITE-ProRule" id="PRU00703"/>
    </source>
</evidence>
<dbReference type="Proteomes" id="UP000243459">
    <property type="component" value="Chromosome 5"/>
</dbReference>
<protein>
    <recommendedName>
        <fullName evidence="3">CBS domain-containing protein</fullName>
    </recommendedName>
</protein>
<evidence type="ECO:0000313" key="5">
    <source>
        <dbReference type="Proteomes" id="UP000243459"/>
    </source>
</evidence>
<dbReference type="Pfam" id="PF00571">
    <property type="entry name" value="CBS"/>
    <property type="match status" value="2"/>
</dbReference>
<dbReference type="Gramene" id="ONK68383">
    <property type="protein sequence ID" value="ONK68383"/>
    <property type="gene ID" value="A4U43_C05F10850"/>
</dbReference>
<dbReference type="AlphaFoldDB" id="A0A5P1ERU7"/>
<evidence type="ECO:0000259" key="3">
    <source>
        <dbReference type="PROSITE" id="PS51371"/>
    </source>
</evidence>
<reference evidence="5" key="1">
    <citation type="journal article" date="2017" name="Nat. Commun.">
        <title>The asparagus genome sheds light on the origin and evolution of a young Y chromosome.</title>
        <authorList>
            <person name="Harkess A."/>
            <person name="Zhou J."/>
            <person name="Xu C."/>
            <person name="Bowers J.E."/>
            <person name="Van der Hulst R."/>
            <person name="Ayyampalayam S."/>
            <person name="Mercati F."/>
            <person name="Riccardi P."/>
            <person name="McKain M.R."/>
            <person name="Kakrana A."/>
            <person name="Tang H."/>
            <person name="Ray J."/>
            <person name="Groenendijk J."/>
            <person name="Arikit S."/>
            <person name="Mathioni S.M."/>
            <person name="Nakano M."/>
            <person name="Shan H."/>
            <person name="Telgmann-Rauber A."/>
            <person name="Kanno A."/>
            <person name="Yue Z."/>
            <person name="Chen H."/>
            <person name="Li W."/>
            <person name="Chen Y."/>
            <person name="Xu X."/>
            <person name="Zhang Y."/>
            <person name="Luo S."/>
            <person name="Chen H."/>
            <person name="Gao J."/>
            <person name="Mao Z."/>
            <person name="Pires J.C."/>
            <person name="Luo M."/>
            <person name="Kudrna D."/>
            <person name="Wing R.A."/>
            <person name="Meyers B.C."/>
            <person name="Yi K."/>
            <person name="Kong H."/>
            <person name="Lavrijsen P."/>
            <person name="Sunseri F."/>
            <person name="Falavigna A."/>
            <person name="Ye Y."/>
            <person name="Leebens-Mack J.H."/>
            <person name="Chen G."/>
        </authorList>
    </citation>
    <scope>NUCLEOTIDE SEQUENCE [LARGE SCALE GENOMIC DNA]</scope>
    <source>
        <strain evidence="5">cv. DH0086</strain>
    </source>
</reference>
<evidence type="ECO:0000256" key="1">
    <source>
        <dbReference type="ARBA" id="ARBA00023122"/>
    </source>
</evidence>